<evidence type="ECO:0000256" key="5">
    <source>
        <dbReference type="ARBA" id="ARBA00049534"/>
    </source>
</evidence>
<evidence type="ECO:0000256" key="1">
    <source>
        <dbReference type="ARBA" id="ARBA00011076"/>
    </source>
</evidence>
<proteinExistence type="inferred from homology"/>
<dbReference type="Gene3D" id="3.30.750.24">
    <property type="entry name" value="STAS domain"/>
    <property type="match status" value="1"/>
</dbReference>
<dbReference type="GO" id="GO:0006537">
    <property type="term" value="P:glutamate biosynthetic process"/>
    <property type="evidence" value="ECO:0007669"/>
    <property type="project" value="TreeGrafter"/>
</dbReference>
<gene>
    <name evidence="7" type="primary">glsA</name>
    <name evidence="9" type="ordered locus">Gbro_1945</name>
</gene>
<evidence type="ECO:0000256" key="7">
    <source>
        <dbReference type="HAMAP-Rule" id="MF_00313"/>
    </source>
</evidence>
<evidence type="ECO:0000256" key="4">
    <source>
        <dbReference type="ARBA" id="ARBA00022801"/>
    </source>
</evidence>
<dbReference type="HAMAP" id="MF_00313">
    <property type="entry name" value="Glutaminase"/>
    <property type="match status" value="1"/>
</dbReference>
<feature type="binding site" evidence="7">
    <location>
        <position position="164"/>
    </location>
    <ligand>
        <name>substrate</name>
    </ligand>
</feature>
<dbReference type="KEGG" id="gbr:Gbro_1945"/>
<dbReference type="InterPro" id="IPR015868">
    <property type="entry name" value="Glutaminase"/>
</dbReference>
<dbReference type="InterPro" id="IPR036513">
    <property type="entry name" value="STAS_dom_sf"/>
</dbReference>
<dbReference type="EMBL" id="CP001802">
    <property type="protein sequence ID" value="ACY21199.1"/>
    <property type="molecule type" value="Genomic_DNA"/>
</dbReference>
<dbReference type="FunFam" id="3.40.710.10:FF:000005">
    <property type="entry name" value="Glutaminase"/>
    <property type="match status" value="1"/>
</dbReference>
<evidence type="ECO:0000259" key="8">
    <source>
        <dbReference type="PROSITE" id="PS50801"/>
    </source>
</evidence>
<dbReference type="PANTHER" id="PTHR12544:SF29">
    <property type="entry name" value="GLUTAMINASE"/>
    <property type="match status" value="1"/>
</dbReference>
<dbReference type="GO" id="GO:0004359">
    <property type="term" value="F:glutaminase activity"/>
    <property type="evidence" value="ECO:0007669"/>
    <property type="project" value="UniProtKB-UniRule"/>
</dbReference>
<feature type="domain" description="STAS" evidence="8">
    <location>
        <begin position="351"/>
        <end position="466"/>
    </location>
</feature>
<feature type="binding site" evidence="7">
    <location>
        <position position="64"/>
    </location>
    <ligand>
        <name>substrate</name>
    </ligand>
</feature>
<feature type="binding site" evidence="7">
    <location>
        <position position="247"/>
    </location>
    <ligand>
        <name>substrate</name>
    </ligand>
</feature>
<keyword evidence="10" id="KW-1185">Reference proteome</keyword>
<dbReference type="Proteomes" id="UP000001219">
    <property type="component" value="Chromosome"/>
</dbReference>
<dbReference type="eggNOG" id="COG0659">
    <property type="taxonomic scope" value="Bacteria"/>
</dbReference>
<dbReference type="RefSeq" id="WP_012833757.1">
    <property type="nucleotide sequence ID" value="NC_013441.1"/>
</dbReference>
<keyword evidence="4 7" id="KW-0378">Hydrolase</keyword>
<dbReference type="STRING" id="526226.Gbro_1945"/>
<dbReference type="Pfam" id="PF01740">
    <property type="entry name" value="STAS"/>
    <property type="match status" value="1"/>
</dbReference>
<comment type="similarity">
    <text evidence="1 7">Belongs to the glutaminase family.</text>
</comment>
<dbReference type="SUPFAM" id="SSF52091">
    <property type="entry name" value="SpoIIaa-like"/>
    <property type="match status" value="1"/>
</dbReference>
<reference evidence="9 10" key="2">
    <citation type="journal article" date="2010" name="Stand. Genomic Sci.">
        <title>Complete genome sequence of Gordonia bronchialis type strain (3410).</title>
        <authorList>
            <person name="Ivanova N."/>
            <person name="Sikorski J."/>
            <person name="Jando M."/>
            <person name="Lapidus A."/>
            <person name="Nolan M."/>
            <person name="Lucas S."/>
            <person name="Del Rio T.G."/>
            <person name="Tice H."/>
            <person name="Copeland A."/>
            <person name="Cheng J.F."/>
            <person name="Chen F."/>
            <person name="Bruce D."/>
            <person name="Goodwin L."/>
            <person name="Pitluck S."/>
            <person name="Mavromatis K."/>
            <person name="Ovchinnikova G."/>
            <person name="Pati A."/>
            <person name="Chen A."/>
            <person name="Palaniappan K."/>
            <person name="Land M."/>
            <person name="Hauser L."/>
            <person name="Chang Y.J."/>
            <person name="Jeffries C.D."/>
            <person name="Chain P."/>
            <person name="Saunders E."/>
            <person name="Han C."/>
            <person name="Detter J.C."/>
            <person name="Brettin T."/>
            <person name="Rohde M."/>
            <person name="Goker M."/>
            <person name="Bristow J."/>
            <person name="Eisen J.A."/>
            <person name="Markowitz V."/>
            <person name="Hugenholtz P."/>
            <person name="Klenk H.P."/>
            <person name="Kyrpides N.C."/>
        </authorList>
    </citation>
    <scope>NUCLEOTIDE SEQUENCE [LARGE SCALE GENOMIC DNA]</scope>
    <source>
        <strain evidence="10">ATCC 25592 / DSM 43247 / BCRC 13721 / JCM 3198 / KCTC 3076 / NBRC 16047 / NCTC 10667</strain>
    </source>
</reference>
<evidence type="ECO:0000256" key="2">
    <source>
        <dbReference type="ARBA" id="ARBA00011881"/>
    </source>
</evidence>
<dbReference type="NCBIfam" id="TIGR03814">
    <property type="entry name" value="Gln_ase"/>
    <property type="match status" value="1"/>
</dbReference>
<feature type="binding site" evidence="7">
    <location>
        <position position="195"/>
    </location>
    <ligand>
        <name>substrate</name>
    </ligand>
</feature>
<dbReference type="OrthoDB" id="9788822at2"/>
<dbReference type="eggNOG" id="COG2066">
    <property type="taxonomic scope" value="Bacteria"/>
</dbReference>
<evidence type="ECO:0000256" key="3">
    <source>
        <dbReference type="ARBA" id="ARBA00012918"/>
    </source>
</evidence>
<evidence type="ECO:0000313" key="10">
    <source>
        <dbReference type="Proteomes" id="UP000001219"/>
    </source>
</evidence>
<keyword evidence="7" id="KW-0007">Acetylation</keyword>
<evidence type="ECO:0000256" key="6">
    <source>
        <dbReference type="ARBA" id="ARBA00070405"/>
    </source>
</evidence>
<dbReference type="PANTHER" id="PTHR12544">
    <property type="entry name" value="GLUTAMINASE"/>
    <property type="match status" value="1"/>
</dbReference>
<dbReference type="SUPFAM" id="SSF56601">
    <property type="entry name" value="beta-lactamase/transpeptidase-like"/>
    <property type="match status" value="1"/>
</dbReference>
<dbReference type="InterPro" id="IPR012338">
    <property type="entry name" value="Beta-lactam/transpept-like"/>
</dbReference>
<feature type="binding site" evidence="7">
    <location>
        <position position="113"/>
    </location>
    <ligand>
        <name>substrate</name>
    </ligand>
</feature>
<accession>D0L9L1</accession>
<organism evidence="9 10">
    <name type="scientific">Gordonia bronchialis (strain ATCC 25592 / DSM 43247 / BCRC 13721 / JCM 3198 / KCTC 3076 / NBRC 16047 / NCTC 10667)</name>
    <name type="common">Rhodococcus bronchialis</name>
    <dbReference type="NCBI Taxonomy" id="526226"/>
    <lineage>
        <taxon>Bacteria</taxon>
        <taxon>Bacillati</taxon>
        <taxon>Actinomycetota</taxon>
        <taxon>Actinomycetes</taxon>
        <taxon>Mycobacteriales</taxon>
        <taxon>Gordoniaceae</taxon>
        <taxon>Gordonia</taxon>
    </lineage>
</organism>
<dbReference type="InterPro" id="IPR002645">
    <property type="entry name" value="STAS_dom"/>
</dbReference>
<comment type="catalytic activity">
    <reaction evidence="5 7">
        <text>L-glutamine + H2O = L-glutamate + NH4(+)</text>
        <dbReference type="Rhea" id="RHEA:15889"/>
        <dbReference type="ChEBI" id="CHEBI:15377"/>
        <dbReference type="ChEBI" id="CHEBI:28938"/>
        <dbReference type="ChEBI" id="CHEBI:29985"/>
        <dbReference type="ChEBI" id="CHEBI:58359"/>
        <dbReference type="EC" id="3.5.1.2"/>
    </reaction>
</comment>
<dbReference type="AlphaFoldDB" id="D0L9L1"/>
<sequence>MASHVGGYLRHIMDTCAQNRSGQVADYIPELAAVDPDGYGLSLCVHDGHTYSCGDSDHEFTIQSVSKPLTYAMVLSRLGAVAADPKIGVEPSGEAFNEISVDARRRPRNPMINAGAIMSASLLLPPVRDVAESVIVSTFAEIVDFYSACAGRRLTMDEAVYTSESRTGSRNRAIAYMLDSFGTLDTSPDAALDLYYRQCSIRVTTDDLAVIAATIANGGLNPRTGRHVFNQEVAQRVLSVMTTCGMYDGAGDWVTSVGLPAKSGVGGAIMAVLPGQLGIGVYSPRLDEHGNSVRGGETCRHLSTDLGLHMFNVTRESRVTIRAVYDISDVPVGTEWSEQERGFLRTCRDRVRVYELQGDLTFGGAESALRRLETDMDDFVVAIVEISRIGVIDPVARTMILSMKRTLEERGRQAMLVDPDGVMRDSVDRHRHDAIAPDLNVPEDLRGLDPTLPHVHATMDAAVADAEEFLLKRARDETVRDSG</sequence>
<reference evidence="10" key="1">
    <citation type="submission" date="2009-10" db="EMBL/GenBank/DDBJ databases">
        <title>The complete chromosome of Gordonia bronchialis DSM 43247.</title>
        <authorList>
            <consortium name="US DOE Joint Genome Institute (JGI-PGF)"/>
            <person name="Lucas S."/>
            <person name="Copeland A."/>
            <person name="Lapidus A."/>
            <person name="Glavina del Rio T."/>
            <person name="Dalin E."/>
            <person name="Tice H."/>
            <person name="Bruce D."/>
            <person name="Goodwin L."/>
            <person name="Pitluck S."/>
            <person name="Kyrpides N."/>
            <person name="Mavromatis K."/>
            <person name="Ivanova N."/>
            <person name="Ovchinnikova G."/>
            <person name="Saunders E."/>
            <person name="Brettin T."/>
            <person name="Detter J.C."/>
            <person name="Han C."/>
            <person name="Larimer F."/>
            <person name="Land M."/>
            <person name="Hauser L."/>
            <person name="Markowitz V."/>
            <person name="Cheng J.-F."/>
            <person name="Hugenholtz P."/>
            <person name="Woyke T."/>
            <person name="Wu D."/>
            <person name="Jando M."/>
            <person name="Schneider S."/>
            <person name="Goeker M."/>
            <person name="Klenk H.-P."/>
            <person name="Eisen J.A."/>
        </authorList>
    </citation>
    <scope>NUCLEOTIDE SEQUENCE [LARGE SCALE GENOMIC DNA]</scope>
    <source>
        <strain evidence="10">ATCC 25592 / DSM 43247 / BCRC 13721 / JCM 3198 / KCTC 3076 / NBRC 16047 / NCTC 10667</strain>
    </source>
</reference>
<dbReference type="Pfam" id="PF04960">
    <property type="entry name" value="Glutaminase"/>
    <property type="match status" value="1"/>
</dbReference>
<dbReference type="Gene3D" id="3.40.710.10">
    <property type="entry name" value="DD-peptidase/beta-lactamase superfamily"/>
    <property type="match status" value="1"/>
</dbReference>
<evidence type="ECO:0000313" key="9">
    <source>
        <dbReference type="EMBL" id="ACY21199.1"/>
    </source>
</evidence>
<comment type="subunit">
    <text evidence="2 7">Homotetramer.</text>
</comment>
<dbReference type="EC" id="3.5.1.2" evidence="3 7"/>
<protein>
    <recommendedName>
        <fullName evidence="6 7">Glutaminase</fullName>
        <ecNumber evidence="3 7">3.5.1.2</ecNumber>
    </recommendedName>
</protein>
<dbReference type="GO" id="GO:0006543">
    <property type="term" value="P:L-glutamine catabolic process"/>
    <property type="evidence" value="ECO:0007669"/>
    <property type="project" value="TreeGrafter"/>
</dbReference>
<feature type="binding site" evidence="7">
    <location>
        <position position="171"/>
    </location>
    <ligand>
        <name>substrate</name>
    </ligand>
</feature>
<dbReference type="HOGENOM" id="CLU_027932_0_0_11"/>
<name>D0L9L1_GORB4</name>
<feature type="binding site" evidence="7">
    <location>
        <position position="265"/>
    </location>
    <ligand>
        <name>substrate</name>
    </ligand>
</feature>
<dbReference type="PROSITE" id="PS50801">
    <property type="entry name" value="STAS"/>
    <property type="match status" value="1"/>
</dbReference>